<gene>
    <name evidence="6" type="ORF">B0O44_103541</name>
</gene>
<keyword evidence="3" id="KW-0732">Signal</keyword>
<feature type="signal peptide" evidence="3">
    <location>
        <begin position="1"/>
        <end position="23"/>
    </location>
</feature>
<dbReference type="Proteomes" id="UP000248198">
    <property type="component" value="Unassembled WGS sequence"/>
</dbReference>
<dbReference type="InterPro" id="IPR050491">
    <property type="entry name" value="AmpC-like"/>
</dbReference>
<reference evidence="6 7" key="1">
    <citation type="submission" date="2018-06" db="EMBL/GenBank/DDBJ databases">
        <title>Genomic Encyclopedia of Archaeal and Bacterial Type Strains, Phase II (KMG-II): from individual species to whole genera.</title>
        <authorList>
            <person name="Goeker M."/>
        </authorList>
    </citation>
    <scope>NUCLEOTIDE SEQUENCE [LARGE SCALE GENOMIC DNA]</scope>
    <source>
        <strain evidence="6 7">DSM 27372</strain>
    </source>
</reference>
<comment type="caution">
    <text evidence="6">The sequence shown here is derived from an EMBL/GenBank/DDBJ whole genome shotgun (WGS) entry which is preliminary data.</text>
</comment>
<evidence type="ECO:0000256" key="3">
    <source>
        <dbReference type="SAM" id="SignalP"/>
    </source>
</evidence>
<dbReference type="OrthoDB" id="9798166at2"/>
<evidence type="ECO:0000256" key="1">
    <source>
        <dbReference type="ARBA" id="ARBA00004370"/>
    </source>
</evidence>
<feature type="domain" description="Beta-lactamase-related" evidence="4">
    <location>
        <begin position="31"/>
        <end position="337"/>
    </location>
</feature>
<organism evidence="6 7">
    <name type="scientific">Pedobacter nutrimenti</name>
    <dbReference type="NCBI Taxonomy" id="1241337"/>
    <lineage>
        <taxon>Bacteria</taxon>
        <taxon>Pseudomonadati</taxon>
        <taxon>Bacteroidota</taxon>
        <taxon>Sphingobacteriia</taxon>
        <taxon>Sphingobacteriales</taxon>
        <taxon>Sphingobacteriaceae</taxon>
        <taxon>Pedobacter</taxon>
    </lineage>
</organism>
<dbReference type="RefSeq" id="WP_110830119.1">
    <property type="nucleotide sequence ID" value="NZ_QKLU01000003.1"/>
</dbReference>
<dbReference type="Pfam" id="PF11954">
    <property type="entry name" value="DUF3471"/>
    <property type="match status" value="1"/>
</dbReference>
<dbReference type="EMBL" id="QKLU01000003">
    <property type="protein sequence ID" value="PYF75094.1"/>
    <property type="molecule type" value="Genomic_DNA"/>
</dbReference>
<comment type="subcellular location">
    <subcellularLocation>
        <location evidence="1">Membrane</location>
    </subcellularLocation>
</comment>
<dbReference type="PANTHER" id="PTHR46825">
    <property type="entry name" value="D-ALANYL-D-ALANINE-CARBOXYPEPTIDASE/ENDOPEPTIDASE AMPH"/>
    <property type="match status" value="1"/>
</dbReference>
<protein>
    <submittedName>
        <fullName evidence="6">CubicO group peptidase (Beta-lactamase class C family)</fullName>
    </submittedName>
</protein>
<sequence length="450" mass="50532">MTSFNLKAIALIFFLLSPCLAGAQENSAKIDELLSAYAKLHQFNGTALVSKNGQVIYQKSFGYKNAATKEAITRNSIFQIGSLTKNFTAALILKLAEQHKLSVEDTIGKYLPGFPRGGEIKIEHLLTHSSGLYEIFRSPAYLKDLNSREKVSPEKLISYFKNEPLDFRPGTAFSYCNSGYDLLGFIIEKVTGLSYGKAMESYILKPFKMDHSGFDFQSLSDPDKTIGYSYVSESKQRLAPSWNPYATYSSGALYSTVDDLKKWYQVLRKNQFISAKSFDEATRDHISGYGYGWFIDSLKGKKIINHSGNVEGGTSCFIMEPDNNISIILLNNLTTRKLEPIGNAVLAILLDAPYKVPQAKKPVVLDDEALNTYVGKYNISPTYQVSISRVKDQLYFQLNDQKPVPMFAEKKDVFFLDDDDMEIRFKELSGNKMNEIKISQGVSNKSGERL</sequence>
<dbReference type="GO" id="GO:0016020">
    <property type="term" value="C:membrane"/>
    <property type="evidence" value="ECO:0007669"/>
    <property type="project" value="UniProtKB-SubCell"/>
</dbReference>
<dbReference type="InterPro" id="IPR001466">
    <property type="entry name" value="Beta-lactam-related"/>
</dbReference>
<keyword evidence="2" id="KW-0472">Membrane</keyword>
<proteinExistence type="predicted"/>
<dbReference type="AlphaFoldDB" id="A0A318UF90"/>
<dbReference type="SUPFAM" id="SSF56601">
    <property type="entry name" value="beta-lactamase/transpeptidase-like"/>
    <property type="match status" value="1"/>
</dbReference>
<dbReference type="PANTHER" id="PTHR46825:SF11">
    <property type="entry name" value="PENICILLIN-BINDING PROTEIN 4"/>
    <property type="match status" value="1"/>
</dbReference>
<evidence type="ECO:0000313" key="6">
    <source>
        <dbReference type="EMBL" id="PYF75094.1"/>
    </source>
</evidence>
<evidence type="ECO:0000313" key="7">
    <source>
        <dbReference type="Proteomes" id="UP000248198"/>
    </source>
</evidence>
<evidence type="ECO:0000259" key="5">
    <source>
        <dbReference type="Pfam" id="PF11954"/>
    </source>
</evidence>
<evidence type="ECO:0000256" key="2">
    <source>
        <dbReference type="ARBA" id="ARBA00023136"/>
    </source>
</evidence>
<dbReference type="InterPro" id="IPR012338">
    <property type="entry name" value="Beta-lactam/transpept-like"/>
</dbReference>
<feature type="chain" id="PRO_5016272645" evidence="3">
    <location>
        <begin position="24"/>
        <end position="450"/>
    </location>
</feature>
<evidence type="ECO:0000259" key="4">
    <source>
        <dbReference type="Pfam" id="PF00144"/>
    </source>
</evidence>
<dbReference type="Pfam" id="PF00144">
    <property type="entry name" value="Beta-lactamase"/>
    <property type="match status" value="1"/>
</dbReference>
<keyword evidence="7" id="KW-1185">Reference proteome</keyword>
<feature type="domain" description="Peptidase S12 Pab87-related C-terminal" evidence="5">
    <location>
        <begin position="361"/>
        <end position="439"/>
    </location>
</feature>
<dbReference type="InterPro" id="IPR021860">
    <property type="entry name" value="Peptidase_S12_Pab87-rel_C"/>
</dbReference>
<accession>A0A318UF90</accession>
<dbReference type="Gene3D" id="3.40.710.10">
    <property type="entry name" value="DD-peptidase/beta-lactamase superfamily"/>
    <property type="match status" value="1"/>
</dbReference>
<name>A0A318UF90_9SPHI</name>